<dbReference type="InParanoid" id="A0A7F5RD79"/>
<evidence type="ECO:0000313" key="4">
    <source>
        <dbReference type="RefSeq" id="XP_025833934.1"/>
    </source>
</evidence>
<dbReference type="RefSeq" id="XP_025833934.1">
    <property type="nucleotide sequence ID" value="XM_025978149.1"/>
</dbReference>
<keyword evidence="3" id="KW-1185">Reference proteome</keyword>
<dbReference type="PROSITE" id="PS52042">
    <property type="entry name" value="GLOBIN_CP_ADGB"/>
    <property type="match status" value="1"/>
</dbReference>
<feature type="domain" description="Globin" evidence="2">
    <location>
        <begin position="216"/>
        <end position="422"/>
    </location>
</feature>
<dbReference type="InterPro" id="IPR057249">
    <property type="entry name" value="Globin_CP_ADGB"/>
</dbReference>
<dbReference type="CDD" id="cd22307">
    <property type="entry name" value="Adgb_C_mid-like"/>
    <property type="match status" value="1"/>
</dbReference>
<feature type="compositionally biased region" description="Low complexity" evidence="1">
    <location>
        <begin position="11"/>
        <end position="20"/>
    </location>
</feature>
<gene>
    <name evidence="4" type="primary">LOC108741701</name>
</gene>
<accession>A0A7F5RD79</accession>
<protein>
    <submittedName>
        <fullName evidence="4">Uncharacterized protein LOC108741701</fullName>
    </submittedName>
</protein>
<dbReference type="GeneID" id="108741701"/>
<dbReference type="InterPro" id="IPR054094">
    <property type="entry name" value="Androglobin_IV"/>
</dbReference>
<proteinExistence type="predicted"/>
<dbReference type="Proteomes" id="UP000192223">
    <property type="component" value="Unplaced"/>
</dbReference>
<organism evidence="3 4">
    <name type="scientific">Agrilus planipennis</name>
    <name type="common">Emerald ash borer</name>
    <name type="synonym">Agrilus marcopoli</name>
    <dbReference type="NCBI Taxonomy" id="224129"/>
    <lineage>
        <taxon>Eukaryota</taxon>
        <taxon>Metazoa</taxon>
        <taxon>Ecdysozoa</taxon>
        <taxon>Arthropoda</taxon>
        <taxon>Hexapoda</taxon>
        <taxon>Insecta</taxon>
        <taxon>Pterygota</taxon>
        <taxon>Neoptera</taxon>
        <taxon>Endopterygota</taxon>
        <taxon>Coleoptera</taxon>
        <taxon>Polyphaga</taxon>
        <taxon>Elateriformia</taxon>
        <taxon>Buprestoidea</taxon>
        <taxon>Buprestidae</taxon>
        <taxon>Agrilinae</taxon>
        <taxon>Agrilus</taxon>
    </lineage>
</organism>
<sequence length="979" mass="112764">MSKAKGKGKSKGSSGTGASSLADTFVPLIPPDTGSDQSYLPFPEWTDQSLNAEKWDKPKGKAPTADQSDLFVDPQPVYVPYSISICGWKRLGQVFPDAKLIMFADKPEYPDLISASKHLLHSDFVRSFIAAMTTLEYLGNTNPFPIEYTTATFTPTTQDLPWRPWHHIYSMCKAGKGQKHNPQVNQLGLSSSLTNVDKGRHLFRLWLRSDTSFVLNILSELTAVIGNWERILHFMQGESERFTKLFHDVSSAYGQLVQKFGTIEYANGLRTFYTSYKSDQPLSKINSAKVHDKIIEQILKALKDIYSIQEYKKAIFAFKVLFINPYIIPRNAVFDEPVPLCDKGGSTISFVFAMSKKVENAAVIIQAFFKRIFVNKLKAYHNQNHKNYMATFLLLKKIYTDLFSVSKRSLLCASILRNVFFEDVKNEWSPFYSLFNDLLSVVHLQCISGLSEFKGNAADWVYMTRVTFHCNSPEPILVKIQLFCMLPHFMVRVFDNDTDREMYRFTNNVNVQNYNINENGYSVLCYGWSETNDPVQWKLCFATIKKKDKSLIILSELKPELNFLCGVYIPNYANRLFRCKIVTLKTTLFSCRLSVSCSTAKITLKLLDENDRVMGTIEDYGCAIFPVKNLVFVPQTSVTAIENSSPSVIAMKKGSKVASSKSITFLYSKKENRRSSEEIATSTSAISYTTYFVEGYVIEDSWELLPEEWEVADEAKMKRYLHTDEPEEVVSSTAVARKSSKRQSQLLVEKRSSFCSTRPFWLLHFIAEEPENIVVAEDRTRDLEIANSKKAWLLDDPERAQRGIMLRLNYLISLQKQEFEESEGWEGEYLTLELVKRKRFPPVKETASEIYKDYLLPEYEDEDGDDLPYSERSREVMTEENIQEFLLNHQLKTEEYQEMLFNSQSNLSYLIAELKNRREFMKLWLEEVRNESMELLKDALAIRQRYIDWLIKEEESKVPPPKSGGKEKDKKKDKKGKKK</sequence>
<reference evidence="4" key="1">
    <citation type="submission" date="2025-08" db="UniProtKB">
        <authorList>
            <consortium name="RefSeq"/>
        </authorList>
    </citation>
    <scope>IDENTIFICATION</scope>
    <source>
        <tissue evidence="4">Entire body</tissue>
    </source>
</reference>
<dbReference type="PANTHER" id="PTHR46298:SF1">
    <property type="entry name" value="ANDROGLOBIN"/>
    <property type="match status" value="1"/>
</dbReference>
<feature type="region of interest" description="Disordered" evidence="1">
    <location>
        <begin position="1"/>
        <end position="43"/>
    </location>
</feature>
<dbReference type="AlphaFoldDB" id="A0A7F5RD79"/>
<evidence type="ECO:0000313" key="3">
    <source>
        <dbReference type="Proteomes" id="UP000192223"/>
    </source>
</evidence>
<dbReference type="OrthoDB" id="9374162at2759"/>
<dbReference type="KEGG" id="apln:108741701"/>
<evidence type="ECO:0000259" key="2">
    <source>
        <dbReference type="PROSITE" id="PS52042"/>
    </source>
</evidence>
<evidence type="ECO:0000256" key="1">
    <source>
        <dbReference type="SAM" id="MobiDB-lite"/>
    </source>
</evidence>
<feature type="region of interest" description="Disordered" evidence="1">
    <location>
        <begin position="956"/>
        <end position="979"/>
    </location>
</feature>
<feature type="compositionally biased region" description="Basic residues" evidence="1">
    <location>
        <begin position="1"/>
        <end position="10"/>
    </location>
</feature>
<dbReference type="InterPro" id="IPR053033">
    <property type="entry name" value="Androglobin-like"/>
</dbReference>
<dbReference type="PANTHER" id="PTHR46298">
    <property type="entry name" value="ANDROGLOBIN"/>
    <property type="match status" value="1"/>
</dbReference>
<dbReference type="Pfam" id="PF22069">
    <property type="entry name" value="Androglobin_IV"/>
    <property type="match status" value="1"/>
</dbReference>
<name>A0A7F5RD79_AGRPL</name>